<dbReference type="PANTHER" id="PTHR31045">
    <property type="entry name" value="PLAC8 FAMILY PROTEIN-RELATED"/>
    <property type="match status" value="1"/>
</dbReference>
<reference evidence="2 3" key="2">
    <citation type="journal article" date="2018" name="Hortic Res">
        <title>Improved Brassica rapa reference genome by single-molecule sequencing and chromosome conformation capture technologies.</title>
        <authorList>
            <person name="Zhang L."/>
            <person name="Cai X."/>
            <person name="Wu J."/>
            <person name="Liu M."/>
            <person name="Grob S."/>
            <person name="Cheng F."/>
            <person name="Liang J."/>
            <person name="Cai C."/>
            <person name="Liu Z."/>
            <person name="Liu B."/>
            <person name="Wang F."/>
            <person name="Li S."/>
            <person name="Liu F."/>
            <person name="Li X."/>
            <person name="Cheng L."/>
            <person name="Yang W."/>
            <person name="Li M.H."/>
            <person name="Grossniklaus U."/>
            <person name="Zheng H."/>
            <person name="Wang X."/>
        </authorList>
    </citation>
    <scope>NUCLEOTIDE SEQUENCE [LARGE SCALE GENOMIC DNA]</scope>
    <source>
        <strain evidence="2 3">cv. Chiifu-401-42</strain>
    </source>
</reference>
<reference evidence="2" key="3">
    <citation type="submission" date="2023-03" db="UniProtKB">
        <authorList>
            <consortium name="EnsemblPlants"/>
        </authorList>
    </citation>
    <scope>IDENTIFICATION</scope>
    <source>
        <strain evidence="2">cv. Chiifu-401-42</strain>
    </source>
</reference>
<dbReference type="InterPro" id="IPR001906">
    <property type="entry name" value="Terpene_synth_N"/>
</dbReference>
<accession>M4DWM8</accession>
<evidence type="ECO:0000313" key="3">
    <source>
        <dbReference type="Proteomes" id="UP000011750"/>
    </source>
</evidence>
<evidence type="ECO:0000313" key="2">
    <source>
        <dbReference type="EnsemblPlants" id="Bra020922.1-P"/>
    </source>
</evidence>
<evidence type="ECO:0000259" key="1">
    <source>
        <dbReference type="Pfam" id="PF01397"/>
    </source>
</evidence>
<reference evidence="2 3" key="1">
    <citation type="journal article" date="2011" name="Nat. Genet.">
        <title>The genome of the mesopolyploid crop species Brassica rapa.</title>
        <authorList>
            <consortium name="Brassica rapa Genome Sequencing Project Consortium"/>
            <person name="Wang X."/>
            <person name="Wang H."/>
            <person name="Wang J."/>
            <person name="Sun R."/>
            <person name="Wu J."/>
            <person name="Liu S."/>
            <person name="Bai Y."/>
            <person name="Mun J.H."/>
            <person name="Bancroft I."/>
            <person name="Cheng F."/>
            <person name="Huang S."/>
            <person name="Li X."/>
            <person name="Hua W."/>
            <person name="Wang J."/>
            <person name="Wang X."/>
            <person name="Freeling M."/>
            <person name="Pires J.C."/>
            <person name="Paterson A.H."/>
            <person name="Chalhoub B."/>
            <person name="Wang B."/>
            <person name="Hayward A."/>
            <person name="Sharpe A.G."/>
            <person name="Park B.S."/>
            <person name="Weisshaar B."/>
            <person name="Liu B."/>
            <person name="Li B."/>
            <person name="Liu B."/>
            <person name="Tong C."/>
            <person name="Song C."/>
            <person name="Duran C."/>
            <person name="Peng C."/>
            <person name="Geng C."/>
            <person name="Koh C."/>
            <person name="Lin C."/>
            <person name="Edwards D."/>
            <person name="Mu D."/>
            <person name="Shen D."/>
            <person name="Soumpourou E."/>
            <person name="Li F."/>
            <person name="Fraser F."/>
            <person name="Conant G."/>
            <person name="Lassalle G."/>
            <person name="King G.J."/>
            <person name="Bonnema G."/>
            <person name="Tang H."/>
            <person name="Wang H."/>
            <person name="Belcram H."/>
            <person name="Zhou H."/>
            <person name="Hirakawa H."/>
            <person name="Abe H."/>
            <person name="Guo H."/>
            <person name="Wang H."/>
            <person name="Jin H."/>
            <person name="Parkin I.A."/>
            <person name="Batley J."/>
            <person name="Kim J.S."/>
            <person name="Just J."/>
            <person name="Li J."/>
            <person name="Xu J."/>
            <person name="Deng J."/>
            <person name="Kim J.A."/>
            <person name="Li J."/>
            <person name="Yu J."/>
            <person name="Meng J."/>
            <person name="Wang J."/>
            <person name="Min J."/>
            <person name="Poulain J."/>
            <person name="Wang J."/>
            <person name="Hatakeyama K."/>
            <person name="Wu K."/>
            <person name="Wang L."/>
            <person name="Fang L."/>
            <person name="Trick M."/>
            <person name="Links M.G."/>
            <person name="Zhao M."/>
            <person name="Jin M."/>
            <person name="Ramchiary N."/>
            <person name="Drou N."/>
            <person name="Berkman P.J."/>
            <person name="Cai Q."/>
            <person name="Huang Q."/>
            <person name="Li R."/>
            <person name="Tabata S."/>
            <person name="Cheng S."/>
            <person name="Zhang S."/>
            <person name="Zhang S."/>
            <person name="Huang S."/>
            <person name="Sato S."/>
            <person name="Sun S."/>
            <person name="Kwon S.J."/>
            <person name="Choi S.R."/>
            <person name="Lee T.H."/>
            <person name="Fan W."/>
            <person name="Zhao X."/>
            <person name="Tan X."/>
            <person name="Xu X."/>
            <person name="Wang Y."/>
            <person name="Qiu Y."/>
            <person name="Yin Y."/>
            <person name="Li Y."/>
            <person name="Du Y."/>
            <person name="Liao Y."/>
            <person name="Lim Y."/>
            <person name="Narusaka Y."/>
            <person name="Wang Y."/>
            <person name="Wang Z."/>
            <person name="Li Z."/>
            <person name="Wang Z."/>
            <person name="Xiong Z."/>
            <person name="Zhang Z."/>
        </authorList>
    </citation>
    <scope>NUCLEOTIDE SEQUENCE [LARGE SCALE GENOMIC DNA]</scope>
    <source>
        <strain evidence="2 3">cv. Chiifu-401-42</strain>
    </source>
</reference>
<dbReference type="AlphaFoldDB" id="M4DWM8"/>
<dbReference type="InParanoid" id="M4DWM8"/>
<dbReference type="InterPro" id="IPR036965">
    <property type="entry name" value="Terpene_synth_N_sf"/>
</dbReference>
<dbReference type="EnsemblPlants" id="Bra020922.1">
    <property type="protein sequence ID" value="Bra020922.1-P"/>
    <property type="gene ID" value="Bra020922"/>
</dbReference>
<dbReference type="Pfam" id="PF01397">
    <property type="entry name" value="Terpene_synth"/>
    <property type="match status" value="1"/>
</dbReference>
<proteinExistence type="predicted"/>
<dbReference type="HOGENOM" id="CLU_1920038_0_0_1"/>
<organism evidence="2 3">
    <name type="scientific">Brassica campestris</name>
    <name type="common">Field mustard</name>
    <dbReference type="NCBI Taxonomy" id="3711"/>
    <lineage>
        <taxon>Eukaryota</taxon>
        <taxon>Viridiplantae</taxon>
        <taxon>Streptophyta</taxon>
        <taxon>Embryophyta</taxon>
        <taxon>Tracheophyta</taxon>
        <taxon>Spermatophyta</taxon>
        <taxon>Magnoliopsida</taxon>
        <taxon>eudicotyledons</taxon>
        <taxon>Gunneridae</taxon>
        <taxon>Pentapetalae</taxon>
        <taxon>rosids</taxon>
        <taxon>malvids</taxon>
        <taxon>Brassicales</taxon>
        <taxon>Brassicaceae</taxon>
        <taxon>Brassiceae</taxon>
        <taxon>Brassica</taxon>
    </lineage>
</organism>
<dbReference type="Gene3D" id="1.50.10.130">
    <property type="entry name" value="Terpene synthase, N-terminal domain"/>
    <property type="match status" value="1"/>
</dbReference>
<protein>
    <recommendedName>
        <fullName evidence="1">Terpene synthase N-terminal domain-containing protein</fullName>
    </recommendedName>
</protein>
<dbReference type="SUPFAM" id="SSF48239">
    <property type="entry name" value="Terpenoid cyclases/Protein prenyltransferases"/>
    <property type="match status" value="1"/>
</dbReference>
<dbReference type="GO" id="GO:0010333">
    <property type="term" value="F:terpene synthase activity"/>
    <property type="evidence" value="ECO:0007669"/>
    <property type="project" value="InterPro"/>
</dbReference>
<dbReference type="STRING" id="51351.M4DWM8"/>
<dbReference type="Proteomes" id="UP000011750">
    <property type="component" value="Chromosome A08"/>
</dbReference>
<dbReference type="InterPro" id="IPR008930">
    <property type="entry name" value="Terpenoid_cyclase/PrenylTrfase"/>
</dbReference>
<feature type="domain" description="Terpene synthase N-terminal" evidence="1">
    <location>
        <begin position="2"/>
        <end position="115"/>
    </location>
</feature>
<dbReference type="PANTHER" id="PTHR31045:SF39">
    <property type="entry name" value="TERPENOID SYNTHASE 15-RELATED"/>
    <property type="match status" value="1"/>
</dbReference>
<name>M4DWM8_BRACM</name>
<keyword evidence="3" id="KW-1185">Reference proteome</keyword>
<dbReference type="Gramene" id="Bra020922.1">
    <property type="protein sequence ID" value="Bra020922.1-P"/>
    <property type="gene ID" value="Bra020922"/>
</dbReference>
<sequence>MDALRKEMDALNPKVKNMLMSSQGTNSTKKGVLMIYLLVNLGLAFHFEDEIYETLQESFQKIEEMMDGEDDLYTVSIIFWVFRRYGHNISFDVFKRFKMNTGSFKDSLTGDAKGVEMKRSSYMKEGYQRHQT</sequence>